<dbReference type="SUPFAM" id="SSF53850">
    <property type="entry name" value="Periplasmic binding protein-like II"/>
    <property type="match status" value="1"/>
</dbReference>
<organism evidence="2 3">
    <name type="scientific">Macrococcoides canis</name>
    <dbReference type="NCBI Taxonomy" id="1855823"/>
    <lineage>
        <taxon>Bacteria</taxon>
        <taxon>Bacillati</taxon>
        <taxon>Bacillota</taxon>
        <taxon>Bacilli</taxon>
        <taxon>Bacillales</taxon>
        <taxon>Staphylococcaceae</taxon>
        <taxon>Macrococcoides</taxon>
    </lineage>
</organism>
<dbReference type="Proteomes" id="UP000501122">
    <property type="component" value="Chromosome"/>
</dbReference>
<dbReference type="EMBL" id="CP047363">
    <property type="protein sequence ID" value="QIH77604.1"/>
    <property type="molecule type" value="Genomic_DNA"/>
</dbReference>
<gene>
    <name evidence="2" type="ORF">GTN30_02900</name>
</gene>
<dbReference type="Gene3D" id="3.40.190.10">
    <property type="entry name" value="Periplasmic binding protein-like II"/>
    <property type="match status" value="2"/>
</dbReference>
<feature type="signal peptide" evidence="1">
    <location>
        <begin position="1"/>
        <end position="18"/>
    </location>
</feature>
<dbReference type="PROSITE" id="PS51257">
    <property type="entry name" value="PROKAR_LIPOPROTEIN"/>
    <property type="match status" value="1"/>
</dbReference>
<evidence type="ECO:0000313" key="2">
    <source>
        <dbReference type="EMBL" id="QIH77604.1"/>
    </source>
</evidence>
<dbReference type="RefSeq" id="WP_164953086.1">
    <property type="nucleotide sequence ID" value="NZ_CP047363.1"/>
</dbReference>
<reference evidence="2" key="1">
    <citation type="journal article" date="2020" name="Antimicrob. Agents Chemother.">
        <title>The novel macrolide resistance genes mef(D), msr(F) and msr(H) are present on resistance islands in Macrococcus canis, Macrococcus caseolyticus and Staphylococcus aureus.</title>
        <authorList>
            <person name="Schwendener S."/>
            <person name="Dona V."/>
            <person name="Perreten V."/>
        </authorList>
    </citation>
    <scope>NUCLEOTIDE SEQUENCE</scope>
    <source>
        <strain evidence="2">Epi0076A</strain>
    </source>
</reference>
<proteinExistence type="predicted"/>
<dbReference type="AlphaFoldDB" id="A0AAE6WZY6"/>
<dbReference type="Pfam" id="PF12974">
    <property type="entry name" value="Phosphonate-bd"/>
    <property type="match status" value="1"/>
</dbReference>
<dbReference type="PANTHER" id="PTHR35841">
    <property type="entry name" value="PHOSPHONATES-BINDING PERIPLASMIC PROTEIN"/>
    <property type="match status" value="1"/>
</dbReference>
<dbReference type="PANTHER" id="PTHR35841:SF1">
    <property type="entry name" value="PHOSPHONATES-BINDING PERIPLASMIC PROTEIN"/>
    <property type="match status" value="1"/>
</dbReference>
<evidence type="ECO:0000313" key="3">
    <source>
        <dbReference type="Proteomes" id="UP000501122"/>
    </source>
</evidence>
<accession>A0AAE6WZY6</accession>
<feature type="chain" id="PRO_5041946469" evidence="1">
    <location>
        <begin position="19"/>
        <end position="350"/>
    </location>
</feature>
<name>A0AAE6WZY6_9STAP</name>
<protein>
    <submittedName>
        <fullName evidence="2">PhnD/SsuA/transferrin family substrate-binding protein</fullName>
    </submittedName>
</protein>
<sequence>MKKLLASLFVLILTVTLAACGDSSSKEGDKSTEKKSNDKFVIVWYPNESGKDLKGARDAIGKVFEDATGKKVEHKLTTDYAIAIETIANGKANAAFMGAEGYIQAREKSENVEPLVVPSGPSGTKDDALYYSWFAVTPENMDTYKTGEGKYSLDKFEGKKMSFVSPSSTSGFKVPSSILVKHFSENEKYKDLKADDLTEGGGLFKEVLFGDSHQGSAVNLIAGRADVAAFCDTCVSNYVELKSGDENKAGAVYKIKEGAEAPFTQYAGKEFGILSSTPVLNAPFVVNKETLSDEEIEKIKKELTSDKISNDKTIFLPEDSEESGLFKKTDKEKFVEVDDKWFDEIRNLEK</sequence>
<keyword evidence="1" id="KW-0732">Signal</keyword>
<evidence type="ECO:0000256" key="1">
    <source>
        <dbReference type="SAM" id="SignalP"/>
    </source>
</evidence>